<gene>
    <name evidence="2" type="ORF">NIES806_44550</name>
</gene>
<dbReference type="GO" id="GO:0003677">
    <property type="term" value="F:DNA binding"/>
    <property type="evidence" value="ECO:0007669"/>
    <property type="project" value="InterPro"/>
</dbReference>
<name>A0A1Z4VA74_9CYAN</name>
<dbReference type="CDD" id="cd00093">
    <property type="entry name" value="HTH_XRE"/>
    <property type="match status" value="1"/>
</dbReference>
<accession>A0A1Z4VA74</accession>
<dbReference type="AlphaFoldDB" id="A0A1Z4VA74"/>
<keyword evidence="3" id="KW-1185">Reference proteome</keyword>
<evidence type="ECO:0000313" key="3">
    <source>
        <dbReference type="Proteomes" id="UP000218702"/>
    </source>
</evidence>
<dbReference type="EMBL" id="AP018316">
    <property type="protein sequence ID" value="BAZ88219.1"/>
    <property type="molecule type" value="Genomic_DNA"/>
</dbReference>
<feature type="domain" description="HTH cro/C1-type" evidence="1">
    <location>
        <begin position="39"/>
        <end position="94"/>
    </location>
</feature>
<dbReference type="Gene3D" id="1.10.260.40">
    <property type="entry name" value="lambda repressor-like DNA-binding domains"/>
    <property type="match status" value="1"/>
</dbReference>
<protein>
    <recommendedName>
        <fullName evidence="1">HTH cro/C1-type domain-containing protein</fullName>
    </recommendedName>
</protein>
<reference evidence="2 3" key="1">
    <citation type="submission" date="2017-06" db="EMBL/GenBank/DDBJ databases">
        <title>Genome sequencing of cyanobaciteial culture collection at National Institute for Environmental Studies (NIES).</title>
        <authorList>
            <person name="Hirose Y."/>
            <person name="Shimura Y."/>
            <person name="Fujisawa T."/>
            <person name="Nakamura Y."/>
            <person name="Kawachi M."/>
        </authorList>
    </citation>
    <scope>NUCLEOTIDE SEQUENCE [LARGE SCALE GENOMIC DNA]</scope>
    <source>
        <strain evidence="2 3">NIES-806</strain>
    </source>
</reference>
<dbReference type="InterPro" id="IPR001387">
    <property type="entry name" value="Cro/C1-type_HTH"/>
</dbReference>
<dbReference type="SUPFAM" id="SSF47413">
    <property type="entry name" value="lambda repressor-like DNA-binding domains"/>
    <property type="match status" value="1"/>
</dbReference>
<dbReference type="Proteomes" id="UP000218702">
    <property type="component" value="Chromosome"/>
</dbReference>
<dbReference type="SMART" id="SM00530">
    <property type="entry name" value="HTH_XRE"/>
    <property type="match status" value="1"/>
</dbReference>
<sequence length="105" mass="11748">MMSKTKDAIKIIDKMTRTDPQLEAMVAVSTINAEVAQLIYEARTKAGLTQKQLAELIGTKQPVIARLEDADYEGHSLSMLQKIAHALNQRLVIHLTPMDEQQIAY</sequence>
<dbReference type="KEGG" id="dcm:NIES806_44550"/>
<proteinExistence type="predicted"/>
<evidence type="ECO:0000313" key="2">
    <source>
        <dbReference type="EMBL" id="BAZ88219.1"/>
    </source>
</evidence>
<dbReference type="InterPro" id="IPR010982">
    <property type="entry name" value="Lambda_DNA-bd_dom_sf"/>
</dbReference>
<dbReference type="PROSITE" id="PS50943">
    <property type="entry name" value="HTH_CROC1"/>
    <property type="match status" value="1"/>
</dbReference>
<dbReference type="Pfam" id="PF01381">
    <property type="entry name" value="HTH_3"/>
    <property type="match status" value="1"/>
</dbReference>
<evidence type="ECO:0000259" key="1">
    <source>
        <dbReference type="PROSITE" id="PS50943"/>
    </source>
</evidence>
<organism evidence="2 3">
    <name type="scientific">Dolichospermum compactum NIES-806</name>
    <dbReference type="NCBI Taxonomy" id="1973481"/>
    <lineage>
        <taxon>Bacteria</taxon>
        <taxon>Bacillati</taxon>
        <taxon>Cyanobacteriota</taxon>
        <taxon>Cyanophyceae</taxon>
        <taxon>Nostocales</taxon>
        <taxon>Aphanizomenonaceae</taxon>
        <taxon>Dolichospermum</taxon>
        <taxon>Dolichospermum compactum</taxon>
    </lineage>
</organism>